<accession>A0AAV4PMP8</accession>
<sequence length="81" mass="8687">MGSPVADLSLMSRPLLLVSAANKQVAFYENSLIEVSIQVDGGAVTRLPDWLSFSLSPFSSLKLSFSTSNDLSSSSGQKYQN</sequence>
<comment type="caution">
    <text evidence="1">The sequence shown here is derived from an EMBL/GenBank/DDBJ whole genome shotgun (WGS) entry which is preliminary data.</text>
</comment>
<dbReference type="AlphaFoldDB" id="A0AAV4PMP8"/>
<name>A0AAV4PMP8_CAEEX</name>
<evidence type="ECO:0000313" key="1">
    <source>
        <dbReference type="EMBL" id="GIX98356.1"/>
    </source>
</evidence>
<dbReference type="EMBL" id="BPLR01004896">
    <property type="protein sequence ID" value="GIX98356.1"/>
    <property type="molecule type" value="Genomic_DNA"/>
</dbReference>
<evidence type="ECO:0000313" key="2">
    <source>
        <dbReference type="Proteomes" id="UP001054945"/>
    </source>
</evidence>
<protein>
    <submittedName>
        <fullName evidence="1">Uncharacterized protein</fullName>
    </submittedName>
</protein>
<gene>
    <name evidence="1" type="ORF">CEXT_729031</name>
</gene>
<dbReference type="Proteomes" id="UP001054945">
    <property type="component" value="Unassembled WGS sequence"/>
</dbReference>
<proteinExistence type="predicted"/>
<keyword evidence="2" id="KW-1185">Reference proteome</keyword>
<organism evidence="1 2">
    <name type="scientific">Caerostris extrusa</name>
    <name type="common">Bark spider</name>
    <name type="synonym">Caerostris bankana</name>
    <dbReference type="NCBI Taxonomy" id="172846"/>
    <lineage>
        <taxon>Eukaryota</taxon>
        <taxon>Metazoa</taxon>
        <taxon>Ecdysozoa</taxon>
        <taxon>Arthropoda</taxon>
        <taxon>Chelicerata</taxon>
        <taxon>Arachnida</taxon>
        <taxon>Araneae</taxon>
        <taxon>Araneomorphae</taxon>
        <taxon>Entelegynae</taxon>
        <taxon>Araneoidea</taxon>
        <taxon>Araneidae</taxon>
        <taxon>Caerostris</taxon>
    </lineage>
</organism>
<reference evidence="1 2" key="1">
    <citation type="submission" date="2021-06" db="EMBL/GenBank/DDBJ databases">
        <title>Caerostris extrusa draft genome.</title>
        <authorList>
            <person name="Kono N."/>
            <person name="Arakawa K."/>
        </authorList>
    </citation>
    <scope>NUCLEOTIDE SEQUENCE [LARGE SCALE GENOMIC DNA]</scope>
</reference>